<dbReference type="AlphaFoldDB" id="A0AA42HSJ6"/>
<comment type="caution">
    <text evidence="1">The sequence shown here is derived from an EMBL/GenBank/DDBJ whole genome shotgun (WGS) entry which is preliminary data.</text>
</comment>
<dbReference type="EMBL" id="JAODZU010000010">
    <property type="protein sequence ID" value="MDH0363478.1"/>
    <property type="molecule type" value="Genomic_DNA"/>
</dbReference>
<proteinExistence type="predicted"/>
<evidence type="ECO:0000313" key="1">
    <source>
        <dbReference type="EMBL" id="MDH0363478.1"/>
    </source>
</evidence>
<protein>
    <submittedName>
        <fullName evidence="1">Uncharacterized protein</fullName>
    </submittedName>
</protein>
<name>A0AA42HSJ6_9BURK</name>
<evidence type="ECO:0000313" key="2">
    <source>
        <dbReference type="Proteomes" id="UP001158297"/>
    </source>
</evidence>
<reference evidence="1" key="1">
    <citation type="submission" date="2022-09" db="EMBL/GenBank/DDBJ databases">
        <title>Intensive care unit water sources are persistently colonized with multi-drug resistant bacteria and are the site of extensive horizontal gene transfer of antibiotic resistance genes.</title>
        <authorList>
            <person name="Diorio-Toth L."/>
        </authorList>
    </citation>
    <scope>NUCLEOTIDE SEQUENCE</scope>
    <source>
        <strain evidence="1">GD04130</strain>
    </source>
</reference>
<dbReference type="RefSeq" id="WP_279860154.1">
    <property type="nucleotide sequence ID" value="NZ_JAODZU010000010.1"/>
</dbReference>
<organism evidence="1 2">
    <name type="scientific">Comamonas aquatica</name>
    <dbReference type="NCBI Taxonomy" id="225991"/>
    <lineage>
        <taxon>Bacteria</taxon>
        <taxon>Pseudomonadati</taxon>
        <taxon>Pseudomonadota</taxon>
        <taxon>Betaproteobacteria</taxon>
        <taxon>Burkholderiales</taxon>
        <taxon>Comamonadaceae</taxon>
        <taxon>Comamonas</taxon>
    </lineage>
</organism>
<sequence length="170" mass="16989">MSLETKIVALAQAMGADVKALRLAQGDLTALTTTTKTSLVAAINELVLLVANSGGAGIDDGATSGGAVTWSVDKITSSITAASNALKDELVGGAGDALDTLAELAAALGDDPNFATTIATELGNRVRYDAAQTLTAEQKTQACENIGAVELAAIGNPDRDLAAVYAAAKA</sequence>
<accession>A0AA42HSJ6</accession>
<dbReference type="Proteomes" id="UP001158297">
    <property type="component" value="Unassembled WGS sequence"/>
</dbReference>
<gene>
    <name evidence="1" type="ORF">N7330_10515</name>
</gene>